<dbReference type="GO" id="GO:0005730">
    <property type="term" value="C:nucleolus"/>
    <property type="evidence" value="ECO:0007669"/>
    <property type="project" value="TreeGrafter"/>
</dbReference>
<dbReference type="FunFam" id="3.30.70.330:FF:000895">
    <property type="entry name" value="Hsh49p"/>
    <property type="match status" value="1"/>
</dbReference>
<dbReference type="Gene3D" id="3.30.70.330">
    <property type="match status" value="2"/>
</dbReference>
<dbReference type="Pfam" id="PF00076">
    <property type="entry name" value="RRM_1"/>
    <property type="match status" value="2"/>
</dbReference>
<feature type="domain" description="RRM" evidence="7">
    <location>
        <begin position="105"/>
        <end position="184"/>
    </location>
</feature>
<dbReference type="SMART" id="SM00360">
    <property type="entry name" value="RRM"/>
    <property type="match status" value="2"/>
</dbReference>
<evidence type="ECO:0000313" key="8">
    <source>
        <dbReference type="EMBL" id="ODV61916.1"/>
    </source>
</evidence>
<dbReference type="OrthoDB" id="10259687at2759"/>
<feature type="domain" description="RRM" evidence="7">
    <location>
        <begin position="15"/>
        <end position="93"/>
    </location>
</feature>
<dbReference type="PROSITE" id="PS50102">
    <property type="entry name" value="RRM"/>
    <property type="match status" value="2"/>
</dbReference>
<gene>
    <name evidence="8" type="ORF">ASCRUDRAFT_75173</name>
</gene>
<keyword evidence="5" id="KW-0539">Nucleus</keyword>
<proteinExistence type="inferred from homology"/>
<dbReference type="GO" id="GO:0003723">
    <property type="term" value="F:RNA binding"/>
    <property type="evidence" value="ECO:0007669"/>
    <property type="project" value="UniProtKB-UniRule"/>
</dbReference>
<keyword evidence="9" id="KW-1185">Reference proteome</keyword>
<dbReference type="EMBL" id="KV454478">
    <property type="protein sequence ID" value="ODV61916.1"/>
    <property type="molecule type" value="Genomic_DNA"/>
</dbReference>
<dbReference type="InParanoid" id="A0A1D2VJX6"/>
<dbReference type="GO" id="GO:0000398">
    <property type="term" value="P:mRNA splicing, via spliceosome"/>
    <property type="evidence" value="ECO:0007669"/>
    <property type="project" value="EnsemblFungi"/>
</dbReference>
<evidence type="ECO:0000256" key="2">
    <source>
        <dbReference type="ARBA" id="ARBA00008363"/>
    </source>
</evidence>
<evidence type="ECO:0000256" key="3">
    <source>
        <dbReference type="ARBA" id="ARBA00022737"/>
    </source>
</evidence>
<comment type="subcellular location">
    <subcellularLocation>
        <location evidence="1">Nucleus</location>
    </subcellularLocation>
</comment>
<dbReference type="STRING" id="1344418.A0A1D2VJX6"/>
<dbReference type="GeneID" id="30966593"/>
<dbReference type="GO" id="GO:0071011">
    <property type="term" value="C:precatalytic spliceosome"/>
    <property type="evidence" value="ECO:0007669"/>
    <property type="project" value="TreeGrafter"/>
</dbReference>
<dbReference type="InterPro" id="IPR000504">
    <property type="entry name" value="RRM_dom"/>
</dbReference>
<name>A0A1D2VJX6_9ASCO</name>
<dbReference type="FunCoup" id="A0A1D2VJX6">
    <property type="interactions" value="341"/>
</dbReference>
<evidence type="ECO:0000256" key="6">
    <source>
        <dbReference type="PROSITE-ProRule" id="PRU00176"/>
    </source>
</evidence>
<dbReference type="Proteomes" id="UP000095038">
    <property type="component" value="Unassembled WGS sequence"/>
</dbReference>
<sequence length="248" mass="28293">MILKKPFESEKNQDATVYIGNLDEKVDEVLLYELVLQVAPIKSLNMPKDRILQVHQGYAFVELKSVKDSEYVEKILNGILLYSKPIKVKKTTNQTSRKNQIDVGAKLFISNLDELIDENYLNQVFSKFGNFSSDPIIIRDSKTGKSKGFGFLNFDSFESSDLALKELNNKYLMNKIVFITYAFKKDGKGEKHGDEAERLLAAQAKKNHYQLTKNSNGNNLIINNFSNVNISNKNIYNINHNQNNIDSN</sequence>
<dbReference type="PANTHER" id="PTHR48030:SF3">
    <property type="entry name" value="SPLICING FACTOR 3B SUBUNIT 4"/>
    <property type="match status" value="1"/>
</dbReference>
<dbReference type="RefSeq" id="XP_020048223.1">
    <property type="nucleotide sequence ID" value="XM_020192957.1"/>
</dbReference>
<accession>A0A1D2VJX6</accession>
<dbReference type="AlphaFoldDB" id="A0A1D2VJX6"/>
<dbReference type="GO" id="GO:0048026">
    <property type="term" value="P:positive regulation of mRNA splicing, via spliceosome"/>
    <property type="evidence" value="ECO:0007669"/>
    <property type="project" value="TreeGrafter"/>
</dbReference>
<dbReference type="PANTHER" id="PTHR48030">
    <property type="entry name" value="SPLICING FACTOR 3B SUBUNIT 4"/>
    <property type="match status" value="1"/>
</dbReference>
<reference evidence="9" key="1">
    <citation type="submission" date="2016-05" db="EMBL/GenBank/DDBJ databases">
        <title>Comparative genomics of biotechnologically important yeasts.</title>
        <authorList>
            <consortium name="DOE Joint Genome Institute"/>
            <person name="Riley R."/>
            <person name="Haridas S."/>
            <person name="Wolfe K.H."/>
            <person name="Lopes M.R."/>
            <person name="Hittinger C.T."/>
            <person name="Goker M."/>
            <person name="Salamov A."/>
            <person name="Wisecaver J."/>
            <person name="Long T.M."/>
            <person name="Aerts A.L."/>
            <person name="Barry K."/>
            <person name="Choi C."/>
            <person name="Clum A."/>
            <person name="Coughlan A.Y."/>
            <person name="Deshpande S."/>
            <person name="Douglass A.P."/>
            <person name="Hanson S.J."/>
            <person name="Klenk H.-P."/>
            <person name="Labutti K."/>
            <person name="Lapidus A."/>
            <person name="Lindquist E."/>
            <person name="Lipzen A."/>
            <person name="Meier-Kolthoff J.P."/>
            <person name="Ohm R.A."/>
            <person name="Otillar R.P."/>
            <person name="Pangilinan J."/>
            <person name="Peng Y."/>
            <person name="Rokas A."/>
            <person name="Rosa C.A."/>
            <person name="Scheuner C."/>
            <person name="Sibirny A.A."/>
            <person name="Slot J.C."/>
            <person name="Stielow J.B."/>
            <person name="Sun H."/>
            <person name="Kurtzman C.P."/>
            <person name="Blackwell M."/>
            <person name="Grigoriev I.V."/>
            <person name="Jeffries T.W."/>
        </authorList>
    </citation>
    <scope>NUCLEOTIDE SEQUENCE [LARGE SCALE GENOMIC DNA]</scope>
    <source>
        <strain evidence="9">DSM 1968</strain>
    </source>
</reference>
<dbReference type="GO" id="GO:0005686">
    <property type="term" value="C:U2 snRNP"/>
    <property type="evidence" value="ECO:0007669"/>
    <property type="project" value="EnsemblFungi"/>
</dbReference>
<dbReference type="GO" id="GO:0071004">
    <property type="term" value="C:U2-type prespliceosome"/>
    <property type="evidence" value="ECO:0007669"/>
    <property type="project" value="EnsemblFungi"/>
</dbReference>
<keyword evidence="3" id="KW-0677">Repeat</keyword>
<comment type="similarity">
    <text evidence="2">Belongs to the SF3B4 family.</text>
</comment>
<organism evidence="8 9">
    <name type="scientific">Ascoidea rubescens DSM 1968</name>
    <dbReference type="NCBI Taxonomy" id="1344418"/>
    <lineage>
        <taxon>Eukaryota</taxon>
        <taxon>Fungi</taxon>
        <taxon>Dikarya</taxon>
        <taxon>Ascomycota</taxon>
        <taxon>Saccharomycotina</taxon>
        <taxon>Saccharomycetes</taxon>
        <taxon>Ascoideaceae</taxon>
        <taxon>Ascoidea</taxon>
    </lineage>
</organism>
<dbReference type="InterPro" id="IPR052084">
    <property type="entry name" value="SF3B4_spliceosome_assoc"/>
</dbReference>
<protein>
    <submittedName>
        <fullName evidence="8">RNA-binding domain-containing protein</fullName>
    </submittedName>
</protein>
<evidence type="ECO:0000259" key="7">
    <source>
        <dbReference type="PROSITE" id="PS50102"/>
    </source>
</evidence>
<dbReference type="SUPFAM" id="SSF54928">
    <property type="entry name" value="RNA-binding domain, RBD"/>
    <property type="match status" value="1"/>
</dbReference>
<dbReference type="InterPro" id="IPR012677">
    <property type="entry name" value="Nucleotide-bd_a/b_plait_sf"/>
</dbReference>
<dbReference type="InterPro" id="IPR035979">
    <property type="entry name" value="RBD_domain_sf"/>
</dbReference>
<evidence type="ECO:0000313" key="9">
    <source>
        <dbReference type="Proteomes" id="UP000095038"/>
    </source>
</evidence>
<evidence type="ECO:0000256" key="1">
    <source>
        <dbReference type="ARBA" id="ARBA00004123"/>
    </source>
</evidence>
<evidence type="ECO:0000256" key="4">
    <source>
        <dbReference type="ARBA" id="ARBA00022884"/>
    </source>
</evidence>
<dbReference type="FunFam" id="3.30.70.330:FF:000505">
    <property type="entry name" value="Splicing factor 3B subunit 4"/>
    <property type="match status" value="1"/>
</dbReference>
<keyword evidence="4 6" id="KW-0694">RNA-binding</keyword>
<evidence type="ECO:0000256" key="5">
    <source>
        <dbReference type="ARBA" id="ARBA00023242"/>
    </source>
</evidence>